<dbReference type="Gene3D" id="2.60.40.1180">
    <property type="entry name" value="Golgi alpha-mannosidase II"/>
    <property type="match status" value="1"/>
</dbReference>
<keyword evidence="4 7" id="KW-0732">Signal</keyword>
<reference evidence="9 10" key="1">
    <citation type="submission" date="2019-03" db="EMBL/GenBank/DDBJ databases">
        <title>Draft Genome Sequence of Massilia arenosa sp. nov., a Novel Massilia Species Isolated from a Sandy-loam Maize Soil.</title>
        <authorList>
            <person name="Raths R."/>
            <person name="Peta V."/>
            <person name="Bucking H."/>
        </authorList>
    </citation>
    <scope>NUCLEOTIDE SEQUENCE [LARGE SCALE GENOMIC DNA]</scope>
    <source>
        <strain evidence="9 10">MC02</strain>
    </source>
</reference>
<dbReference type="InterPro" id="IPR014756">
    <property type="entry name" value="Ig_E-set"/>
</dbReference>
<gene>
    <name evidence="9" type="ORF">E4L96_07285</name>
</gene>
<dbReference type="InterPro" id="IPR013784">
    <property type="entry name" value="Carb-bd-like_fold"/>
</dbReference>
<evidence type="ECO:0000313" key="9">
    <source>
        <dbReference type="EMBL" id="TFW23020.1"/>
    </source>
</evidence>
<dbReference type="PANTHER" id="PTHR10357:SF215">
    <property type="entry name" value="ALPHA-AMYLASE 1"/>
    <property type="match status" value="1"/>
</dbReference>
<dbReference type="PROSITE" id="PS51166">
    <property type="entry name" value="CBM20"/>
    <property type="match status" value="1"/>
</dbReference>
<evidence type="ECO:0000256" key="3">
    <source>
        <dbReference type="ARBA" id="ARBA00022723"/>
    </source>
</evidence>
<dbReference type="SUPFAM" id="SSF51445">
    <property type="entry name" value="(Trans)glycosidases"/>
    <property type="match status" value="1"/>
</dbReference>
<dbReference type="AlphaFoldDB" id="A0A4Y9SGB7"/>
<dbReference type="SUPFAM" id="SSF49452">
    <property type="entry name" value="Starch-binding domain-like"/>
    <property type="match status" value="1"/>
</dbReference>
<dbReference type="PANTHER" id="PTHR10357">
    <property type="entry name" value="ALPHA-AMYLASE FAMILY MEMBER"/>
    <property type="match status" value="1"/>
</dbReference>
<evidence type="ECO:0000259" key="8">
    <source>
        <dbReference type="PROSITE" id="PS51166"/>
    </source>
</evidence>
<evidence type="ECO:0000256" key="1">
    <source>
        <dbReference type="ARBA" id="ARBA00001913"/>
    </source>
</evidence>
<dbReference type="InterPro" id="IPR006047">
    <property type="entry name" value="GH13_cat_dom"/>
</dbReference>
<dbReference type="InterPro" id="IPR006048">
    <property type="entry name" value="A-amylase/branching_C"/>
</dbReference>
<dbReference type="SUPFAM" id="SSF81296">
    <property type="entry name" value="E set domains"/>
    <property type="match status" value="1"/>
</dbReference>
<name>A0A4Y9SGB7_9BURK</name>
<organism evidence="9 10">
    <name type="scientific">Zemynaea arenosa</name>
    <dbReference type="NCBI Taxonomy" id="2561931"/>
    <lineage>
        <taxon>Bacteria</taxon>
        <taxon>Pseudomonadati</taxon>
        <taxon>Pseudomonadota</taxon>
        <taxon>Betaproteobacteria</taxon>
        <taxon>Burkholderiales</taxon>
        <taxon>Oxalobacteraceae</taxon>
        <taxon>Telluria group</taxon>
        <taxon>Zemynaea</taxon>
    </lineage>
</organism>
<dbReference type="SMART" id="SM01065">
    <property type="entry name" value="CBM_2"/>
    <property type="match status" value="1"/>
</dbReference>
<dbReference type="CDD" id="cd00604">
    <property type="entry name" value="IPT_CGTD"/>
    <property type="match status" value="1"/>
</dbReference>
<evidence type="ECO:0000256" key="4">
    <source>
        <dbReference type="ARBA" id="ARBA00022729"/>
    </source>
</evidence>
<dbReference type="GO" id="GO:0046872">
    <property type="term" value="F:metal ion binding"/>
    <property type="evidence" value="ECO:0007669"/>
    <property type="project" value="UniProtKB-KW"/>
</dbReference>
<dbReference type="GO" id="GO:0004556">
    <property type="term" value="F:alpha-amylase activity"/>
    <property type="evidence" value="ECO:0007669"/>
    <property type="project" value="InterPro"/>
</dbReference>
<feature type="signal peptide" evidence="7">
    <location>
        <begin position="1"/>
        <end position="26"/>
    </location>
</feature>
<dbReference type="InterPro" id="IPR002909">
    <property type="entry name" value="IPT_dom"/>
</dbReference>
<dbReference type="Pfam" id="PF01833">
    <property type="entry name" value="TIG"/>
    <property type="match status" value="1"/>
</dbReference>
<dbReference type="SMART" id="SM00632">
    <property type="entry name" value="Aamy_C"/>
    <property type="match status" value="1"/>
</dbReference>
<feature type="chain" id="PRO_5021311362" evidence="7">
    <location>
        <begin position="27"/>
        <end position="713"/>
    </location>
</feature>
<keyword evidence="3" id="KW-0479">Metal-binding</keyword>
<dbReference type="InterPro" id="IPR006046">
    <property type="entry name" value="Alpha_amylase"/>
</dbReference>
<evidence type="ECO:0000256" key="7">
    <source>
        <dbReference type="SAM" id="SignalP"/>
    </source>
</evidence>
<dbReference type="InterPro" id="IPR031319">
    <property type="entry name" value="A-amylase_C"/>
</dbReference>
<keyword evidence="5" id="KW-0106">Calcium</keyword>
<dbReference type="InterPro" id="IPR002044">
    <property type="entry name" value="CBM20"/>
</dbReference>
<comment type="similarity">
    <text evidence="2 6">Belongs to the glycosyl hydrolase 13 family.</text>
</comment>
<evidence type="ECO:0000256" key="5">
    <source>
        <dbReference type="ARBA" id="ARBA00022837"/>
    </source>
</evidence>
<dbReference type="SMART" id="SM00642">
    <property type="entry name" value="Aamy"/>
    <property type="match status" value="1"/>
</dbReference>
<dbReference type="InterPro" id="IPR017853">
    <property type="entry name" value="GH"/>
</dbReference>
<dbReference type="PRINTS" id="PR00110">
    <property type="entry name" value="ALPHAAMYLASE"/>
</dbReference>
<proteinExistence type="inferred from homology"/>
<dbReference type="EMBL" id="SPVF01000100">
    <property type="protein sequence ID" value="TFW23020.1"/>
    <property type="molecule type" value="Genomic_DNA"/>
</dbReference>
<dbReference type="CDD" id="cd11320">
    <property type="entry name" value="AmyAc_AmyMalt_CGTase_like"/>
    <property type="match status" value="1"/>
</dbReference>
<dbReference type="GO" id="GO:2001070">
    <property type="term" value="F:starch binding"/>
    <property type="evidence" value="ECO:0007669"/>
    <property type="project" value="InterPro"/>
</dbReference>
<comment type="cofactor">
    <cofactor evidence="1">
        <name>Ca(2+)</name>
        <dbReference type="ChEBI" id="CHEBI:29108"/>
    </cofactor>
</comment>
<dbReference type="OrthoDB" id="9805159at2"/>
<comment type="caution">
    <text evidence="9">The sequence shown here is derived from an EMBL/GenBank/DDBJ whole genome shotgun (WGS) entry which is preliminary data.</text>
</comment>
<dbReference type="GO" id="GO:0005975">
    <property type="term" value="P:carbohydrate metabolic process"/>
    <property type="evidence" value="ECO:0007669"/>
    <property type="project" value="InterPro"/>
</dbReference>
<sequence length="713" mass="76432">METTRRALACAAVACAAASLGQTALASPDTSVSNKQGFNTDVIYQIVTDRLKDGNTANNPTGSAFSSGCTQRKLYCGGDWAGITAKINDGYLTGMGITAIWISQPVENITAVLNYSGTNSTAYHGYWARDFKKPNLAFGTLTDFTNLVNAAHAKGIKVIIDFAPNHTSPASQSDSTFGENGKLYDNGSLMASYSSDPNGYFHHNGGTDFSTLESGIYRNLFDLADLNHNKTQIDAYFKAAIKVWLDLGIDGIRFDAVKHMPFGWQKNLMAYIHGYKPVFSFGEWFLGVGEVDPANHYFANRSGMSFLDFQFAQKVRQVFKDGSADMTALNQMISDTSTQYNQVNDQVTFIDNHDMARFQAAGVSGRKLEQAVAFTLTSRGVPAIYYGTEQYMQGTGDPDNRAMMTSFSTTTTAYKLIKALAPLRKSNPAIAYGSTVQRWVNSDVLIFERQFGTNVAVVAINRNLSVAQPISGFFAALPAGTYTDVLAGLGLGGNSITVNSSGAVSNFTLAAGAVAVWQYAAPITTPRVGHVGPAMSYPGKTITIDGRGFGATKGTVMFGATAVTGANILSWEDTQVKVLVPSVAAGMYGVSVKNASAVASNVINNIEILSGPQVAVRFVVNNATTVSGENVFLTGDKWELTNWSATAPLGPMFNQVMYQYPSWYTDVSVPAGATISYKFLKKSSNPTVWEGGSNHTFVAPASGTATVNVNWQP</sequence>
<dbReference type="Pfam" id="PF00686">
    <property type="entry name" value="CBM_20"/>
    <property type="match status" value="1"/>
</dbReference>
<evidence type="ECO:0000313" key="10">
    <source>
        <dbReference type="Proteomes" id="UP000298438"/>
    </source>
</evidence>
<dbReference type="Proteomes" id="UP000298438">
    <property type="component" value="Unassembled WGS sequence"/>
</dbReference>
<dbReference type="Pfam" id="PF00128">
    <property type="entry name" value="Alpha-amylase"/>
    <property type="match status" value="1"/>
</dbReference>
<dbReference type="Gene3D" id="3.20.20.80">
    <property type="entry name" value="Glycosidases"/>
    <property type="match status" value="1"/>
</dbReference>
<protein>
    <submittedName>
        <fullName evidence="9">Alpha-amylase</fullName>
    </submittedName>
</protein>
<keyword evidence="10" id="KW-1185">Reference proteome</keyword>
<feature type="domain" description="CBM20" evidence="8">
    <location>
        <begin position="608"/>
        <end position="713"/>
    </location>
</feature>
<evidence type="ECO:0000256" key="2">
    <source>
        <dbReference type="ARBA" id="ARBA00008061"/>
    </source>
</evidence>
<dbReference type="Gene3D" id="2.60.40.10">
    <property type="entry name" value="Immunoglobulins"/>
    <property type="match status" value="2"/>
</dbReference>
<dbReference type="SUPFAM" id="SSF51011">
    <property type="entry name" value="Glycosyl hydrolase domain"/>
    <property type="match status" value="1"/>
</dbReference>
<accession>A0A4Y9SGB7</accession>
<dbReference type="InterPro" id="IPR013780">
    <property type="entry name" value="Glyco_hydro_b"/>
</dbReference>
<dbReference type="InterPro" id="IPR013783">
    <property type="entry name" value="Ig-like_fold"/>
</dbReference>
<evidence type="ECO:0000256" key="6">
    <source>
        <dbReference type="RuleBase" id="RU003615"/>
    </source>
</evidence>
<dbReference type="RefSeq" id="WP_135206551.1">
    <property type="nucleotide sequence ID" value="NZ_SPVF01000100.1"/>
</dbReference>
<dbReference type="Pfam" id="PF02806">
    <property type="entry name" value="Alpha-amylase_C"/>
    <property type="match status" value="1"/>
</dbReference>